<keyword evidence="5" id="KW-1185">Reference proteome</keyword>
<dbReference type="Proteomes" id="UP000199310">
    <property type="component" value="Unassembled WGS sequence"/>
</dbReference>
<evidence type="ECO:0000259" key="2">
    <source>
        <dbReference type="Pfam" id="PF04773"/>
    </source>
</evidence>
<name>A0A1I0R3G6_9BACT</name>
<evidence type="ECO:0000313" key="4">
    <source>
        <dbReference type="EMBL" id="SEW34919.1"/>
    </source>
</evidence>
<dbReference type="OrthoDB" id="645173at2"/>
<dbReference type="AlphaFoldDB" id="A0A1I0R3G6"/>
<dbReference type="EMBL" id="FOJG01000001">
    <property type="protein sequence ID" value="SEW34919.1"/>
    <property type="molecule type" value="Genomic_DNA"/>
</dbReference>
<protein>
    <submittedName>
        <fullName evidence="4">Ferric-dicitrate binding protein FerR, regulates iron transport through sigma-19</fullName>
    </submittedName>
</protein>
<feature type="domain" description="FecR protein" evidence="2">
    <location>
        <begin position="103"/>
        <end position="196"/>
    </location>
</feature>
<keyword evidence="1" id="KW-0472">Membrane</keyword>
<dbReference type="Gene3D" id="2.60.120.1440">
    <property type="match status" value="1"/>
</dbReference>
<dbReference type="STRING" id="29529.SAMN04488122_2163"/>
<keyword evidence="1" id="KW-0812">Transmembrane</keyword>
<reference evidence="5" key="1">
    <citation type="submission" date="2016-10" db="EMBL/GenBank/DDBJ databases">
        <authorList>
            <person name="Varghese N."/>
            <person name="Submissions S."/>
        </authorList>
    </citation>
    <scope>NUCLEOTIDE SEQUENCE [LARGE SCALE GENOMIC DNA]</scope>
    <source>
        <strain evidence="5">DSM 3695</strain>
    </source>
</reference>
<accession>A0A1I0R3G6</accession>
<organism evidence="4 5">
    <name type="scientific">Chitinophaga arvensicola</name>
    <dbReference type="NCBI Taxonomy" id="29529"/>
    <lineage>
        <taxon>Bacteria</taxon>
        <taxon>Pseudomonadati</taxon>
        <taxon>Bacteroidota</taxon>
        <taxon>Chitinophagia</taxon>
        <taxon>Chitinophagales</taxon>
        <taxon>Chitinophagaceae</taxon>
        <taxon>Chitinophaga</taxon>
    </lineage>
</organism>
<dbReference type="PANTHER" id="PTHR30273">
    <property type="entry name" value="PERIPLASMIC SIGNAL SENSOR AND SIGMA FACTOR ACTIVATOR FECR-RELATED"/>
    <property type="match status" value="1"/>
</dbReference>
<sequence>MAQYKKRLDQLLLRFLYRKSSPKETSLLWQWLWQLDIPAAQTDNQQQERLWDAISRQTVTAPPIRRSFVRPALVAAAALLFCLAAIGWLLQKPAVPSVRSYVINSDDQHMKSVALPDGSTVILNLSSTLTYSSDYNNRERKVMLTGEGYFKVTTDDQRPFIVQSGGLETRVLGTEFNMEARKGAAQVRVALTAGKVAVYPAGKPEQQLILKPGELLRYEPASGKLSTTVFTNDVACWTTGGLSFNGIPLSEAIQQLETHYHIRIQYQPQQLAHKTVTASMSKTSWQKALSAILFPHDLTYKVKDRIIIVR</sequence>
<dbReference type="GO" id="GO:0016989">
    <property type="term" value="F:sigma factor antagonist activity"/>
    <property type="evidence" value="ECO:0007669"/>
    <property type="project" value="TreeGrafter"/>
</dbReference>
<dbReference type="PIRSF" id="PIRSF018266">
    <property type="entry name" value="FecR"/>
    <property type="match status" value="1"/>
</dbReference>
<dbReference type="InterPro" id="IPR012373">
    <property type="entry name" value="Ferrdict_sens_TM"/>
</dbReference>
<dbReference type="Gene3D" id="3.55.50.30">
    <property type="match status" value="1"/>
</dbReference>
<dbReference type="InterPro" id="IPR032508">
    <property type="entry name" value="FecR_C"/>
</dbReference>
<dbReference type="InterPro" id="IPR006860">
    <property type="entry name" value="FecR"/>
</dbReference>
<gene>
    <name evidence="4" type="ORF">SAMN04488122_2163</name>
</gene>
<dbReference type="Pfam" id="PF04773">
    <property type="entry name" value="FecR"/>
    <property type="match status" value="1"/>
</dbReference>
<evidence type="ECO:0000256" key="1">
    <source>
        <dbReference type="SAM" id="Phobius"/>
    </source>
</evidence>
<feature type="domain" description="Protein FecR C-terminal" evidence="3">
    <location>
        <begin position="242"/>
        <end position="309"/>
    </location>
</feature>
<dbReference type="Pfam" id="PF16344">
    <property type="entry name" value="FecR_C"/>
    <property type="match status" value="1"/>
</dbReference>
<proteinExistence type="predicted"/>
<keyword evidence="1" id="KW-1133">Transmembrane helix</keyword>
<dbReference type="PANTHER" id="PTHR30273:SF2">
    <property type="entry name" value="PROTEIN FECR"/>
    <property type="match status" value="1"/>
</dbReference>
<evidence type="ECO:0000259" key="3">
    <source>
        <dbReference type="Pfam" id="PF16344"/>
    </source>
</evidence>
<feature type="transmembrane region" description="Helical" evidence="1">
    <location>
        <begin position="72"/>
        <end position="90"/>
    </location>
</feature>
<evidence type="ECO:0000313" key="5">
    <source>
        <dbReference type="Proteomes" id="UP000199310"/>
    </source>
</evidence>
<dbReference type="RefSeq" id="WP_089894337.1">
    <property type="nucleotide sequence ID" value="NZ_FOJG01000001.1"/>
</dbReference>